<proteinExistence type="predicted"/>
<organism evidence="1">
    <name type="scientific">Myoviridae sp. ctbEa13</name>
    <dbReference type="NCBI Taxonomy" id="2825136"/>
    <lineage>
        <taxon>Viruses</taxon>
        <taxon>Duplodnaviria</taxon>
        <taxon>Heunggongvirae</taxon>
        <taxon>Uroviricota</taxon>
        <taxon>Caudoviricetes</taxon>
    </lineage>
</organism>
<dbReference type="EMBL" id="BK016237">
    <property type="protein sequence ID" value="DAG04074.1"/>
    <property type="molecule type" value="Genomic_DNA"/>
</dbReference>
<protein>
    <submittedName>
        <fullName evidence="1">Uncharacterized protein</fullName>
    </submittedName>
</protein>
<accession>A0A8S5VBC5</accession>
<name>A0A8S5VBC5_9CAUD</name>
<sequence length="343" mass="36531">MANFYPWIDTANDNVMSVSDFADDAQRKSGFQAGQAASSTRVNSALRQANLFVAALAEVVLATNTTLNLTSSVDAVKSALAGAHPFNLKLWMSNTCLSGLNSNNTFGAANLESVAFGSNNTISTFSSMTVGLDNVLSAGPGKVGMGAYGFGIGLNVMSYSVPKLVTGQYNEPCGDCARETGAGTATTRKTIEKLDKDGNLYVKSLHLSDTIDANESGDDGILDKDTLKNLVTLANNLAEDWTQANLNTAVLPEAGTYHVRGYYAGTYSAYFDFGLLYFDAENGVSLPTKGAKGIYTDPEIATSHLISGFILSNGRIELMVDEQILNDSMSGYAGSKIWFKKLW</sequence>
<evidence type="ECO:0000313" key="1">
    <source>
        <dbReference type="EMBL" id="DAG04074.1"/>
    </source>
</evidence>
<reference evidence="1" key="1">
    <citation type="journal article" date="2021" name="Proc. Natl. Acad. Sci. U.S.A.">
        <title>A Catalog of Tens of Thousands of Viruses from Human Metagenomes Reveals Hidden Associations with Chronic Diseases.</title>
        <authorList>
            <person name="Tisza M.J."/>
            <person name="Buck C.B."/>
        </authorList>
    </citation>
    <scope>NUCLEOTIDE SEQUENCE</scope>
    <source>
        <strain evidence="1">CtbEa13</strain>
    </source>
</reference>